<dbReference type="GO" id="GO:0000105">
    <property type="term" value="P:L-histidine biosynthetic process"/>
    <property type="evidence" value="ECO:0007669"/>
    <property type="project" value="UniProtKB-UniRule"/>
</dbReference>
<dbReference type="GO" id="GO:0007165">
    <property type="term" value="P:signal transduction"/>
    <property type="evidence" value="ECO:0007669"/>
    <property type="project" value="TreeGrafter"/>
</dbReference>
<dbReference type="InterPro" id="IPR020583">
    <property type="entry name" value="Inositol_monoP_metal-BS"/>
</dbReference>
<keyword evidence="9 14" id="KW-0460">Magnesium</keyword>
<evidence type="ECO:0000256" key="8">
    <source>
        <dbReference type="ARBA" id="ARBA00022801"/>
    </source>
</evidence>
<dbReference type="EMBL" id="PKGO01000001">
    <property type="protein sequence ID" value="PKY71432.1"/>
    <property type="molecule type" value="Genomic_DNA"/>
</dbReference>
<dbReference type="CDD" id="cd01641">
    <property type="entry name" value="Bacterial_IMPase_like_1"/>
    <property type="match status" value="1"/>
</dbReference>
<dbReference type="GO" id="GO:0004401">
    <property type="term" value="F:histidinol-phosphatase activity"/>
    <property type="evidence" value="ECO:0007669"/>
    <property type="project" value="UniProtKB-UniRule"/>
</dbReference>
<evidence type="ECO:0000313" key="16">
    <source>
        <dbReference type="EMBL" id="PKY71432.1"/>
    </source>
</evidence>
<dbReference type="GO" id="GO:0008934">
    <property type="term" value="F:inositol monophosphate 1-phosphatase activity"/>
    <property type="evidence" value="ECO:0007669"/>
    <property type="project" value="TreeGrafter"/>
</dbReference>
<dbReference type="PROSITE" id="PS00629">
    <property type="entry name" value="IMP_1"/>
    <property type="match status" value="1"/>
</dbReference>
<feature type="binding site" evidence="14">
    <location>
        <position position="80"/>
    </location>
    <ligand>
        <name>Mg(2+)</name>
        <dbReference type="ChEBI" id="CHEBI:18420"/>
        <label>1</label>
        <note>catalytic</note>
    </ligand>
</feature>
<evidence type="ECO:0000313" key="15">
    <source>
        <dbReference type="EMBL" id="KXZ58387.1"/>
    </source>
</evidence>
<evidence type="ECO:0000256" key="4">
    <source>
        <dbReference type="ARBA" id="ARBA00013085"/>
    </source>
</evidence>
<keyword evidence="7 14" id="KW-0479">Metal-binding</keyword>
<dbReference type="AlphaFoldDB" id="A0A150H8F9"/>
<evidence type="ECO:0000256" key="3">
    <source>
        <dbReference type="ARBA" id="ARBA00009759"/>
    </source>
</evidence>
<dbReference type="GO" id="GO:0006020">
    <property type="term" value="P:inositol metabolic process"/>
    <property type="evidence" value="ECO:0007669"/>
    <property type="project" value="TreeGrafter"/>
</dbReference>
<protein>
    <recommendedName>
        <fullName evidence="5 13">Histidinol-phosphatase</fullName>
        <ecNumber evidence="4 13">3.1.3.15</ecNumber>
    </recommendedName>
</protein>
<evidence type="ECO:0000256" key="9">
    <source>
        <dbReference type="ARBA" id="ARBA00022842"/>
    </source>
</evidence>
<name>A0A150H8F9_9MICO</name>
<dbReference type="GO" id="GO:0046872">
    <property type="term" value="F:metal ion binding"/>
    <property type="evidence" value="ECO:0007669"/>
    <property type="project" value="UniProtKB-KW"/>
</dbReference>
<comment type="function">
    <text evidence="12">Catalyzes the dephosphorylation of histidinol-phosphate to histidinol, the direct precursor of histidine.</text>
</comment>
<comment type="caution">
    <text evidence="15">The sequence shown here is derived from an EMBL/GenBank/DDBJ whole genome shotgun (WGS) entry which is preliminary data.</text>
</comment>
<keyword evidence="8 15" id="KW-0378">Hydrolase</keyword>
<dbReference type="PANTHER" id="PTHR20854">
    <property type="entry name" value="INOSITOL MONOPHOSPHATASE"/>
    <property type="match status" value="1"/>
</dbReference>
<evidence type="ECO:0000256" key="13">
    <source>
        <dbReference type="NCBIfam" id="TIGR02067"/>
    </source>
</evidence>
<dbReference type="PRINTS" id="PR00377">
    <property type="entry name" value="IMPHPHTASES"/>
</dbReference>
<dbReference type="PATRIC" id="fig|479117.4.peg.1424"/>
<proteinExistence type="inferred from homology"/>
<comment type="cofactor">
    <cofactor evidence="1 14">
        <name>Mg(2+)</name>
        <dbReference type="ChEBI" id="CHEBI:18420"/>
    </cofactor>
</comment>
<reference evidence="16 17" key="2">
    <citation type="submission" date="2017-12" db="EMBL/GenBank/DDBJ databases">
        <title>Phylogenetic diversity of female urinary microbiome.</title>
        <authorList>
            <person name="Thomas-White K."/>
            <person name="Wolfe A.J."/>
        </authorList>
    </citation>
    <scope>NUCLEOTIDE SEQUENCE [LARGE SCALE GENOMIC DNA]</scope>
    <source>
        <strain evidence="16 17">UMB0426</strain>
    </source>
</reference>
<evidence type="ECO:0000313" key="18">
    <source>
        <dbReference type="Proteomes" id="UP000243589"/>
    </source>
</evidence>
<dbReference type="FunFam" id="3.30.540.10:FF:000003">
    <property type="entry name" value="Inositol-1-monophosphatase"/>
    <property type="match status" value="1"/>
</dbReference>
<feature type="binding site" evidence="14">
    <location>
        <position position="209"/>
    </location>
    <ligand>
        <name>Mg(2+)</name>
        <dbReference type="ChEBI" id="CHEBI:18420"/>
        <label>1</label>
        <note>catalytic</note>
    </ligand>
</feature>
<dbReference type="RefSeq" id="WP_019175465.1">
    <property type="nucleotide sequence ID" value="NZ_LPXW01000031.1"/>
</dbReference>
<dbReference type="Proteomes" id="UP000242755">
    <property type="component" value="Unassembled WGS sequence"/>
</dbReference>
<dbReference type="InterPro" id="IPR011809">
    <property type="entry name" value="His_9_proposed"/>
</dbReference>
<sequence>MDDLELAHYLADKADALSLPAFRAQDFSVSQKPDMTPVTDVDRAVEHALREIIVDNRPDDSLYGEEFGASGESARRWIIDPIDGTKNFVRGVPVYATLIGLYEGATPLLGMVSAPALGRRWWGTPDGGAFLRFDGDDRQISVSEVSELADASLAFSSLSGWRDLGRRDAFISLTDQVWRLRGYGDFWSYMLVAEGAVDIAAEPELELYDMAALVPIVQAAGGVFTDVDGRPGPFGPNAVASNGHLHQAALEKLA</sequence>
<evidence type="ECO:0000256" key="5">
    <source>
        <dbReference type="ARBA" id="ARBA00021697"/>
    </source>
</evidence>
<evidence type="ECO:0000256" key="10">
    <source>
        <dbReference type="ARBA" id="ARBA00023102"/>
    </source>
</evidence>
<evidence type="ECO:0000256" key="1">
    <source>
        <dbReference type="ARBA" id="ARBA00001946"/>
    </source>
</evidence>
<reference evidence="15 18" key="1">
    <citation type="submission" date="2016-01" db="EMBL/GenBank/DDBJ databases">
        <title>Use of Whole Genome Sequencing to ascertain that Brevibacterium massiliense (Roux, Raoult 2009) is a later heterotypic synonym of Brevibacterium ravenspurgense (Mages 2008).</title>
        <authorList>
            <person name="Bernier A.-M."/>
            <person name="Burdz T."/>
            <person name="Huynh C."/>
            <person name="Pachecho A.L."/>
            <person name="Wiebe D."/>
            <person name="Bonner C."/>
            <person name="Bernard K."/>
        </authorList>
    </citation>
    <scope>NUCLEOTIDE SEQUENCE [LARGE SCALE GENOMIC DNA]</scope>
    <source>
        <strain evidence="15 18">CCUG56047</strain>
    </source>
</reference>
<comment type="pathway">
    <text evidence="2">Amino-acid biosynthesis; L-histidine biosynthesis; L-histidine from 5-phospho-alpha-D-ribose 1-diphosphate: step 8/9.</text>
</comment>
<organism evidence="15 18">
    <name type="scientific">Brevibacterium ravenspurgense</name>
    <dbReference type="NCBI Taxonomy" id="479117"/>
    <lineage>
        <taxon>Bacteria</taxon>
        <taxon>Bacillati</taxon>
        <taxon>Actinomycetota</taxon>
        <taxon>Actinomycetes</taxon>
        <taxon>Micrococcales</taxon>
        <taxon>Brevibacteriaceae</taxon>
        <taxon>Brevibacterium</taxon>
    </lineage>
</organism>
<dbReference type="Pfam" id="PF00459">
    <property type="entry name" value="Inositol_P"/>
    <property type="match status" value="1"/>
</dbReference>
<dbReference type="EMBL" id="LQQC01000010">
    <property type="protein sequence ID" value="KXZ58387.1"/>
    <property type="molecule type" value="Genomic_DNA"/>
</dbReference>
<dbReference type="SUPFAM" id="SSF56655">
    <property type="entry name" value="Carbohydrate phosphatase"/>
    <property type="match status" value="1"/>
</dbReference>
<keyword evidence="10" id="KW-0368">Histidine biosynthesis</keyword>
<dbReference type="PANTHER" id="PTHR20854:SF4">
    <property type="entry name" value="INOSITOL-1-MONOPHOSPHATASE-RELATED"/>
    <property type="match status" value="1"/>
</dbReference>
<evidence type="ECO:0000256" key="14">
    <source>
        <dbReference type="PIRSR" id="PIRSR600760-2"/>
    </source>
</evidence>
<accession>A0A150H8F9</accession>
<dbReference type="STRING" id="1176165.GCA_001584405_01827"/>
<dbReference type="Gene3D" id="3.30.540.10">
    <property type="entry name" value="Fructose-1,6-Bisphosphatase, subunit A, domain 1"/>
    <property type="match status" value="1"/>
</dbReference>
<evidence type="ECO:0000256" key="11">
    <source>
        <dbReference type="ARBA" id="ARBA00049158"/>
    </source>
</evidence>
<comment type="catalytic activity">
    <reaction evidence="11">
        <text>L-histidinol phosphate + H2O = L-histidinol + phosphate</text>
        <dbReference type="Rhea" id="RHEA:14465"/>
        <dbReference type="ChEBI" id="CHEBI:15377"/>
        <dbReference type="ChEBI" id="CHEBI:43474"/>
        <dbReference type="ChEBI" id="CHEBI:57699"/>
        <dbReference type="ChEBI" id="CHEBI:57980"/>
        <dbReference type="EC" id="3.1.3.15"/>
    </reaction>
</comment>
<feature type="binding site" evidence="14">
    <location>
        <position position="83"/>
    </location>
    <ligand>
        <name>Mg(2+)</name>
        <dbReference type="ChEBI" id="CHEBI:18420"/>
        <label>1</label>
        <note>catalytic</note>
    </ligand>
</feature>
<comment type="similarity">
    <text evidence="3">Belongs to the inositol monophosphatase superfamily.</text>
</comment>
<dbReference type="Proteomes" id="UP000243589">
    <property type="component" value="Unassembled WGS sequence"/>
</dbReference>
<dbReference type="NCBIfam" id="TIGR02067">
    <property type="entry name" value="his_9_HisN"/>
    <property type="match status" value="1"/>
</dbReference>
<evidence type="ECO:0000256" key="2">
    <source>
        <dbReference type="ARBA" id="ARBA00004970"/>
    </source>
</evidence>
<feature type="binding site" evidence="14">
    <location>
        <position position="65"/>
    </location>
    <ligand>
        <name>Mg(2+)</name>
        <dbReference type="ChEBI" id="CHEBI:18420"/>
        <label>1</label>
        <note>catalytic</note>
    </ligand>
</feature>
<evidence type="ECO:0000256" key="12">
    <source>
        <dbReference type="ARBA" id="ARBA00053547"/>
    </source>
</evidence>
<dbReference type="InterPro" id="IPR000760">
    <property type="entry name" value="Inositol_monophosphatase-like"/>
</dbReference>
<evidence type="ECO:0000313" key="17">
    <source>
        <dbReference type="Proteomes" id="UP000242755"/>
    </source>
</evidence>
<evidence type="ECO:0000256" key="6">
    <source>
        <dbReference type="ARBA" id="ARBA00022605"/>
    </source>
</evidence>
<dbReference type="EC" id="3.1.3.15" evidence="4 13"/>
<dbReference type="Gene3D" id="3.40.190.80">
    <property type="match status" value="1"/>
</dbReference>
<keyword evidence="18" id="KW-1185">Reference proteome</keyword>
<evidence type="ECO:0000256" key="7">
    <source>
        <dbReference type="ARBA" id="ARBA00022723"/>
    </source>
</evidence>
<gene>
    <name evidence="15" type="primary">hisN</name>
    <name evidence="15" type="ORF">Bravens_01435</name>
    <name evidence="16" type="ORF">CYJ40_00530</name>
</gene>
<keyword evidence="6" id="KW-0028">Amino-acid biosynthesis</keyword>
<feature type="binding site" evidence="14">
    <location>
        <position position="82"/>
    </location>
    <ligand>
        <name>Mg(2+)</name>
        <dbReference type="ChEBI" id="CHEBI:18420"/>
        <label>1</label>
        <note>catalytic</note>
    </ligand>
</feature>
<dbReference type="UniPathway" id="UPA00031">
    <property type="reaction ID" value="UER00013"/>
</dbReference>